<name>A0AAD7F8M9_MYCRO</name>
<dbReference type="AlphaFoldDB" id="A0AAD7F8M9"/>
<dbReference type="EMBL" id="JARKIE010001154">
    <property type="protein sequence ID" value="KAJ7605481.1"/>
    <property type="molecule type" value="Genomic_DNA"/>
</dbReference>
<feature type="compositionally biased region" description="Pro residues" evidence="1">
    <location>
        <begin position="86"/>
        <end position="96"/>
    </location>
</feature>
<proteinExistence type="predicted"/>
<evidence type="ECO:0000313" key="2">
    <source>
        <dbReference type="EMBL" id="KAJ7605481.1"/>
    </source>
</evidence>
<reference evidence="2" key="1">
    <citation type="submission" date="2023-03" db="EMBL/GenBank/DDBJ databases">
        <title>Massive genome expansion in bonnet fungi (Mycena s.s.) driven by repeated elements and novel gene families across ecological guilds.</title>
        <authorList>
            <consortium name="Lawrence Berkeley National Laboratory"/>
            <person name="Harder C.B."/>
            <person name="Miyauchi S."/>
            <person name="Viragh M."/>
            <person name="Kuo A."/>
            <person name="Thoen E."/>
            <person name="Andreopoulos B."/>
            <person name="Lu D."/>
            <person name="Skrede I."/>
            <person name="Drula E."/>
            <person name="Henrissat B."/>
            <person name="Morin E."/>
            <person name="Kohler A."/>
            <person name="Barry K."/>
            <person name="LaButti K."/>
            <person name="Morin E."/>
            <person name="Salamov A."/>
            <person name="Lipzen A."/>
            <person name="Mereny Z."/>
            <person name="Hegedus B."/>
            <person name="Baldrian P."/>
            <person name="Stursova M."/>
            <person name="Weitz H."/>
            <person name="Taylor A."/>
            <person name="Grigoriev I.V."/>
            <person name="Nagy L.G."/>
            <person name="Martin F."/>
            <person name="Kauserud H."/>
        </authorList>
    </citation>
    <scope>NUCLEOTIDE SEQUENCE</scope>
    <source>
        <strain evidence="2">CBHHK067</strain>
    </source>
</reference>
<protein>
    <submittedName>
        <fullName evidence="2">Uncharacterized protein</fullName>
    </submittedName>
</protein>
<feature type="region of interest" description="Disordered" evidence="1">
    <location>
        <begin position="394"/>
        <end position="414"/>
    </location>
</feature>
<accession>A0AAD7F8M9</accession>
<sequence length="414" mass="44713">MQPGRRLSNENGWQATRTHGICVVQYRARPREINRGAPVRVRLDFPFGHSRISFHPIYKAPTPRPPHPIPVYGAAPPILHRIATPAPAPTPPPPRTSPSRSPCSAPASVRRRALGNVSGSALVEGGHSRVKASEEGPRVGAESDATRRPSVAARAFPREAAVREGDAGTPYAASNADARRCGCTGGCGACASANDVMRRPAEVGYALHARKGRVGSSREVGTERDTEARRKGRVGRKGFLLDLLWRRGGGAVRRGVGEGVSRRGGVAGEGERRLRVLWSSRWREEGAAAECRRGGKQAQDLQRVNSRSPMVSARSARLTVKRACSASLRADRCSGRRRAEEADIDGGAKNTGRGRHEASVAWWIIRYYDRFGRKFAKLSGESINPGVCKGIEMSTTPHAVGEQRRGGECGSPQR</sequence>
<keyword evidence="3" id="KW-1185">Reference proteome</keyword>
<dbReference type="Proteomes" id="UP001221757">
    <property type="component" value="Unassembled WGS sequence"/>
</dbReference>
<comment type="caution">
    <text evidence="2">The sequence shown here is derived from an EMBL/GenBank/DDBJ whole genome shotgun (WGS) entry which is preliminary data.</text>
</comment>
<gene>
    <name evidence="2" type="ORF">B0H17DRAFT_1189605</name>
</gene>
<evidence type="ECO:0000313" key="3">
    <source>
        <dbReference type="Proteomes" id="UP001221757"/>
    </source>
</evidence>
<organism evidence="2 3">
    <name type="scientific">Mycena rosella</name>
    <name type="common">Pink bonnet</name>
    <name type="synonym">Agaricus rosellus</name>
    <dbReference type="NCBI Taxonomy" id="1033263"/>
    <lineage>
        <taxon>Eukaryota</taxon>
        <taxon>Fungi</taxon>
        <taxon>Dikarya</taxon>
        <taxon>Basidiomycota</taxon>
        <taxon>Agaricomycotina</taxon>
        <taxon>Agaricomycetes</taxon>
        <taxon>Agaricomycetidae</taxon>
        <taxon>Agaricales</taxon>
        <taxon>Marasmiineae</taxon>
        <taxon>Mycenaceae</taxon>
        <taxon>Mycena</taxon>
    </lineage>
</organism>
<feature type="compositionally biased region" description="Low complexity" evidence="1">
    <location>
        <begin position="97"/>
        <end position="108"/>
    </location>
</feature>
<evidence type="ECO:0000256" key="1">
    <source>
        <dbReference type="SAM" id="MobiDB-lite"/>
    </source>
</evidence>
<feature type="region of interest" description="Disordered" evidence="1">
    <location>
        <begin position="81"/>
        <end position="152"/>
    </location>
</feature>